<evidence type="ECO:0000313" key="1">
    <source>
        <dbReference type="EMBL" id="GAC91241.1"/>
    </source>
</evidence>
<dbReference type="PANTHER" id="PTHR35586:SF1">
    <property type="entry name" value="SLL1691 PROTEIN"/>
    <property type="match status" value="1"/>
</dbReference>
<dbReference type="PANTHER" id="PTHR35586">
    <property type="entry name" value="SLL1691 PROTEIN"/>
    <property type="match status" value="1"/>
</dbReference>
<accession>R4FCN3</accession>
<proteinExistence type="predicted"/>
<dbReference type="Proteomes" id="UP000013057">
    <property type="component" value="Unassembled WGS sequence"/>
</dbReference>
<organism evidence="1 2">
    <name type="scientific">Anoxybacillus flavithermus NBRC 109594</name>
    <dbReference type="NCBI Taxonomy" id="1315967"/>
    <lineage>
        <taxon>Bacteria</taxon>
        <taxon>Bacillati</taxon>
        <taxon>Bacillota</taxon>
        <taxon>Bacilli</taxon>
        <taxon>Bacillales</taxon>
        <taxon>Anoxybacillaceae</taxon>
        <taxon>Anoxybacillus</taxon>
    </lineage>
</organism>
<gene>
    <name evidence="1" type="ORF">KN10_1677</name>
</gene>
<dbReference type="RefSeq" id="WP_006321351.1">
    <property type="nucleotide sequence ID" value="NZ_BARH01000012.1"/>
</dbReference>
<dbReference type="EMBL" id="BARH01000012">
    <property type="protein sequence ID" value="GAC91241.1"/>
    <property type="molecule type" value="Genomic_DNA"/>
</dbReference>
<evidence type="ECO:0000313" key="2">
    <source>
        <dbReference type="Proteomes" id="UP000013057"/>
    </source>
</evidence>
<dbReference type="AlphaFoldDB" id="R4FCN3"/>
<protein>
    <submittedName>
        <fullName evidence="1">Transposase</fullName>
    </submittedName>
</protein>
<sequence>MSIDHDRLFKQLIQTFFEEFIVLFFPTIHEHIDFRHVSFLSEELFTDVTAGEKYRVDLLVETKLRGEDSLIIVHIENQSYVQPSFPERMFIYFSRLFEKYRKHIVPIAVFSYDTIRDEPSTFTLQFPFGHVLNFHFFTVELRKQNWRNYIRQDNPIAAALLSKMGYTESERVELKKQFLRMLVRMELDEAKQRLLFGFFETYVKLSDEEERRLRSEVNEMETKEKEQVLELMISYERQGMKHLVQTMARKGMSVQDIAHITDLTEEEVEQLLEK</sequence>
<name>R4FCN3_9BACL</name>
<comment type="caution">
    <text evidence="1">The sequence shown here is derived from an EMBL/GenBank/DDBJ whole genome shotgun (WGS) entry which is preliminary data.</text>
</comment>
<reference evidence="2" key="1">
    <citation type="journal article" date="2013" name="Genome">
        <title>Draft Genome Sequence of a Thermophilic Member of the Bacillaceae, Anoxybacillus flavithermus Strain Kn10, Isolated from the Kan-nawa Hot Spring in Japan.</title>
        <authorList>
            <person name="Matsutani M."/>
            <person name="Shirakihara Y."/>
            <person name="Imada K."/>
            <person name="Yakushi T."/>
            <person name="Matsushita K."/>
        </authorList>
    </citation>
    <scope>NUCLEOTIDE SEQUENCE [LARGE SCALE GENOMIC DNA]</scope>
    <source>
        <strain evidence="2">NBRC 109594</strain>
    </source>
</reference>